<keyword evidence="1" id="KW-0732">Signal</keyword>
<comment type="caution">
    <text evidence="4">The sequence shown here is derived from an EMBL/GenBank/DDBJ whole genome shotgun (WGS) entry which is preliminary data.</text>
</comment>
<name>A0A5C8IUK3_9BACT</name>
<keyword evidence="5" id="KW-1185">Reference proteome</keyword>
<dbReference type="Pfam" id="PF18962">
    <property type="entry name" value="Por_Secre_tail"/>
    <property type="match status" value="1"/>
</dbReference>
<feature type="domain" description="Glucose/Sorbosone dehydrogenase" evidence="2">
    <location>
        <begin position="77"/>
        <end position="375"/>
    </location>
</feature>
<proteinExistence type="predicted"/>
<dbReference type="NCBIfam" id="TIGR04183">
    <property type="entry name" value="Por_Secre_tail"/>
    <property type="match status" value="1"/>
</dbReference>
<evidence type="ECO:0000259" key="3">
    <source>
        <dbReference type="Pfam" id="PF18962"/>
    </source>
</evidence>
<dbReference type="InterPro" id="IPR012938">
    <property type="entry name" value="Glc/Sorbosone_DH"/>
</dbReference>
<dbReference type="InterPro" id="IPR011041">
    <property type="entry name" value="Quinoprot_gluc/sorb_DH_b-prop"/>
</dbReference>
<reference evidence="4 5" key="1">
    <citation type="submission" date="2019-08" db="EMBL/GenBank/DDBJ databases">
        <authorList>
            <person name="Shi S."/>
        </authorList>
    </citation>
    <scope>NUCLEOTIDE SEQUENCE [LARGE SCALE GENOMIC DNA]</scope>
    <source>
        <strain evidence="4 5">GY10130</strain>
    </source>
</reference>
<dbReference type="OrthoDB" id="9770043at2"/>
<sequence length="471" mass="51283">MKTTFTLCLLLLLSLGASAQYQLQDNVYPALTFTNLVELVPDHPEGEQLYAVTQAGIIYTFPEDAAQATASTVFLDITQRVTSGGERGLLGLAFHPEYPDNGFFYVNYTTGDLVTRISRFSRSSTDAMVADPTSEVILLTIEQPFNNHNGGKIAFGPDGYLYISSGDGGGAGDPQNNAQNRTNLLGKILRLDVDTNTGEVPYGIPEDNPFAGNTEGYRQEIFAYGLRNPWKFSFDRETGFLYAADVGQSEREEINLITNGGNYGWNRMEGTLCYPATAECSMEGLTAPIFEYESDNSVGRSITGGFVYRGEASQSLAGKYVYGDYVTNRIWALTLNEDGTAGTNELLLTAPASVSGFAESRSGELLVILYGTNTRIARLTDQTTSLPLAQEQQFTLYPNPATGFVTIDFKPGTVLKGAQLILFNALGQKVQQHTDLASEQVQLNVSGLAAGVYVLQVESEKKLTKHKVVIR</sequence>
<accession>A0A5C8IUK3</accession>
<feature type="signal peptide" evidence="1">
    <location>
        <begin position="1"/>
        <end position="19"/>
    </location>
</feature>
<feature type="domain" description="Secretion system C-terminal sorting" evidence="3">
    <location>
        <begin position="396"/>
        <end position="470"/>
    </location>
</feature>
<feature type="chain" id="PRO_5022865645" evidence="1">
    <location>
        <begin position="20"/>
        <end position="471"/>
    </location>
</feature>
<dbReference type="SUPFAM" id="SSF50952">
    <property type="entry name" value="Soluble quinoprotein glucose dehydrogenase"/>
    <property type="match status" value="1"/>
</dbReference>
<dbReference type="AlphaFoldDB" id="A0A5C8IUK3"/>
<evidence type="ECO:0000313" key="5">
    <source>
        <dbReference type="Proteomes" id="UP000321926"/>
    </source>
</evidence>
<evidence type="ECO:0000313" key="4">
    <source>
        <dbReference type="EMBL" id="TXK24756.1"/>
    </source>
</evidence>
<dbReference type="RefSeq" id="WP_147923993.1">
    <property type="nucleotide sequence ID" value="NZ_VRTY01000139.1"/>
</dbReference>
<dbReference type="Proteomes" id="UP000321926">
    <property type="component" value="Unassembled WGS sequence"/>
</dbReference>
<protein>
    <submittedName>
        <fullName evidence="4">T9SS type A sorting domain-containing protein</fullName>
    </submittedName>
</protein>
<gene>
    <name evidence="4" type="ORF">FVR03_22295</name>
</gene>
<evidence type="ECO:0000256" key="1">
    <source>
        <dbReference type="SAM" id="SignalP"/>
    </source>
</evidence>
<dbReference type="PANTHER" id="PTHR19328:SF75">
    <property type="entry name" value="ALDOSE SUGAR DEHYDROGENASE YLII"/>
    <property type="match status" value="1"/>
</dbReference>
<dbReference type="InterPro" id="IPR026444">
    <property type="entry name" value="Secre_tail"/>
</dbReference>
<dbReference type="Gene3D" id="2.120.10.30">
    <property type="entry name" value="TolB, C-terminal domain"/>
    <property type="match status" value="1"/>
</dbReference>
<dbReference type="PANTHER" id="PTHR19328">
    <property type="entry name" value="HEDGEHOG-INTERACTING PROTEIN"/>
    <property type="match status" value="1"/>
</dbReference>
<dbReference type="EMBL" id="VRTY01000139">
    <property type="protein sequence ID" value="TXK24756.1"/>
    <property type="molecule type" value="Genomic_DNA"/>
</dbReference>
<organism evidence="4 5">
    <name type="scientific">Pontibacter qinzhouensis</name>
    <dbReference type="NCBI Taxonomy" id="2603253"/>
    <lineage>
        <taxon>Bacteria</taxon>
        <taxon>Pseudomonadati</taxon>
        <taxon>Bacteroidota</taxon>
        <taxon>Cytophagia</taxon>
        <taxon>Cytophagales</taxon>
        <taxon>Hymenobacteraceae</taxon>
        <taxon>Pontibacter</taxon>
    </lineage>
</organism>
<evidence type="ECO:0000259" key="2">
    <source>
        <dbReference type="Pfam" id="PF07995"/>
    </source>
</evidence>
<dbReference type="Pfam" id="PF07995">
    <property type="entry name" value="GSDH"/>
    <property type="match status" value="1"/>
</dbReference>
<dbReference type="InterPro" id="IPR011042">
    <property type="entry name" value="6-blade_b-propeller_TolB-like"/>
</dbReference>